<dbReference type="EMBL" id="AP018495">
    <property type="protein sequence ID" value="BBI30377.1"/>
    <property type="molecule type" value="Genomic_DNA"/>
</dbReference>
<keyword evidence="3" id="KW-1185">Reference proteome</keyword>
<accession>A0A3T1CX18</accession>
<sequence length="130" mass="14881">MQQDALGFGDNEVRAVKEATGCNEITVRDMLTDSNGDVDVAIARCWRIVAYTTMESRVGPQGSVDLDGKFHHWITAPSFWRAPAIKRHNHFSVDELDVACKQKPAPDPFSRERERARMRRRLERGQRKVD</sequence>
<protein>
    <submittedName>
        <fullName evidence="2">Uncharacterized protein</fullName>
    </submittedName>
</protein>
<reference evidence="3" key="1">
    <citation type="journal article" date="2019" name="J. Virol.">
        <title>Medusavirus, a novel large DNA virus discovered from hot spring water.</title>
        <authorList>
            <person name="Yoshikawa G."/>
            <person name="Blanc-Mathieu R."/>
            <person name="Song C."/>
            <person name="Kayama Y."/>
            <person name="Mochizuki T."/>
            <person name="Murata K."/>
            <person name="Ogata H."/>
            <person name="Takemura M."/>
        </authorList>
    </citation>
    <scope>NUCLEOTIDE SEQUENCE [LARGE SCALE GENOMIC DNA]</scope>
</reference>
<evidence type="ECO:0000313" key="3">
    <source>
        <dbReference type="Proteomes" id="UP001161669"/>
    </source>
</evidence>
<dbReference type="KEGG" id="vg:80540729"/>
<evidence type="ECO:0000256" key="1">
    <source>
        <dbReference type="SAM" id="MobiDB-lite"/>
    </source>
</evidence>
<name>A0A3T1CX18_9VIRU</name>
<dbReference type="Proteomes" id="UP001161669">
    <property type="component" value="Segment"/>
</dbReference>
<evidence type="ECO:0000313" key="2">
    <source>
        <dbReference type="EMBL" id="BBI30377.1"/>
    </source>
</evidence>
<organism evidence="2 3">
    <name type="scientific">Acanthamoeba castellanii medusavirus J1</name>
    <dbReference type="NCBI Taxonomy" id="3114988"/>
    <lineage>
        <taxon>Viruses</taxon>
        <taxon>Varidnaviria</taxon>
        <taxon>Bamfordvirae</taxon>
        <taxon>Nucleocytoviricota</taxon>
        <taxon>Megaviricetes</taxon>
        <taxon>Mamonoviridae</taxon>
        <taxon>Medusavirus</taxon>
        <taxon>Medusavirus medusae</taxon>
    </lineage>
</organism>
<feature type="region of interest" description="Disordered" evidence="1">
    <location>
        <begin position="102"/>
        <end position="130"/>
    </location>
</feature>
<proteinExistence type="predicted"/>